<keyword evidence="2" id="KW-0378">Hydrolase</keyword>
<dbReference type="SUPFAM" id="SSF52980">
    <property type="entry name" value="Restriction endonuclease-like"/>
    <property type="match status" value="1"/>
</dbReference>
<keyword evidence="2" id="KW-0255">Endonuclease</keyword>
<evidence type="ECO:0000313" key="2">
    <source>
        <dbReference type="EMBL" id="PYE13141.1"/>
    </source>
</evidence>
<dbReference type="Pfam" id="PF04480">
    <property type="entry name" value="DUF559"/>
    <property type="match status" value="1"/>
</dbReference>
<dbReference type="InterPro" id="IPR007569">
    <property type="entry name" value="DUF559"/>
</dbReference>
<organism evidence="2 3">
    <name type="scientific">Williamsia limnetica</name>
    <dbReference type="NCBI Taxonomy" id="882452"/>
    <lineage>
        <taxon>Bacteria</taxon>
        <taxon>Bacillati</taxon>
        <taxon>Actinomycetota</taxon>
        <taxon>Actinomycetes</taxon>
        <taxon>Mycobacteriales</taxon>
        <taxon>Nocardiaceae</taxon>
        <taxon>Williamsia</taxon>
    </lineage>
</organism>
<dbReference type="EMBL" id="QJSP01000018">
    <property type="protein sequence ID" value="PYE13141.1"/>
    <property type="molecule type" value="Genomic_DNA"/>
</dbReference>
<dbReference type="AlphaFoldDB" id="A0A318RUT2"/>
<gene>
    <name evidence="2" type="ORF">DFR67_11880</name>
</gene>
<comment type="caution">
    <text evidence="2">The sequence shown here is derived from an EMBL/GenBank/DDBJ whole genome shotgun (WGS) entry which is preliminary data.</text>
</comment>
<reference evidence="2 3" key="1">
    <citation type="submission" date="2018-06" db="EMBL/GenBank/DDBJ databases">
        <title>Genomic Encyclopedia of Type Strains, Phase IV (KMG-IV): sequencing the most valuable type-strain genomes for metagenomic binning, comparative biology and taxonomic classification.</title>
        <authorList>
            <person name="Goeker M."/>
        </authorList>
    </citation>
    <scope>NUCLEOTIDE SEQUENCE [LARGE SCALE GENOMIC DNA]</scope>
    <source>
        <strain evidence="2 3">DSM 45521</strain>
    </source>
</reference>
<dbReference type="Proteomes" id="UP000247591">
    <property type="component" value="Unassembled WGS sequence"/>
</dbReference>
<dbReference type="InterPro" id="IPR011335">
    <property type="entry name" value="Restrct_endonuc-II-like"/>
</dbReference>
<evidence type="ECO:0000259" key="1">
    <source>
        <dbReference type="Pfam" id="PF04480"/>
    </source>
</evidence>
<sequence length="340" mass="36822">MDWSALPYSGIVALTVVGSTDIALALDDLPDEAPAVLLIRVDQVSGAAQVIETLLGHLERTAYDFYPAWLPRAEVSPGRSTIDRVAARSLAATMAASTPHYRPFLVDLTTNAVAAHGGGESVDLSRRYSSATRMAGLVRVISDSFARKSVVLALYPAATLSPASQQHLAAACDWLGSHVGIWLLDDIMSPLDRYPILDVELGNAPDAAEPLWTLSTVTFPPLAGRPQPASAAESKLESHLARLQWADGRQWNQTVPTGDLEPYVRADLVWPEASLVVEIDGADHRTAGKYADDRRRDVALQLVGYMVVRFTNEQVLSDTPRVAAIIEKLRSDRLAAKELP</sequence>
<feature type="domain" description="DUF559" evidence="1">
    <location>
        <begin position="230"/>
        <end position="326"/>
    </location>
</feature>
<dbReference type="RefSeq" id="WP_110472132.1">
    <property type="nucleotide sequence ID" value="NZ_QJSP01000018.1"/>
</dbReference>
<name>A0A318RUT2_WILLI</name>
<dbReference type="GO" id="GO:0004519">
    <property type="term" value="F:endonuclease activity"/>
    <property type="evidence" value="ECO:0007669"/>
    <property type="project" value="UniProtKB-KW"/>
</dbReference>
<dbReference type="OrthoDB" id="570572at2"/>
<proteinExistence type="predicted"/>
<keyword evidence="3" id="KW-1185">Reference proteome</keyword>
<protein>
    <submittedName>
        <fullName evidence="2">Very-short-patch-repair endonuclease</fullName>
    </submittedName>
</protein>
<accession>A0A318RUT2</accession>
<keyword evidence="2" id="KW-0540">Nuclease</keyword>
<dbReference type="Gene3D" id="3.40.960.10">
    <property type="entry name" value="VSR Endonuclease"/>
    <property type="match status" value="1"/>
</dbReference>
<evidence type="ECO:0000313" key="3">
    <source>
        <dbReference type="Proteomes" id="UP000247591"/>
    </source>
</evidence>